<proteinExistence type="predicted"/>
<name>A0A9P1G063_9DINO</name>
<dbReference type="Proteomes" id="UP001152797">
    <property type="component" value="Unassembled WGS sequence"/>
</dbReference>
<comment type="caution">
    <text evidence="3">The sequence shown here is derived from an EMBL/GenBank/DDBJ whole genome shotgun (WGS) entry which is preliminary data.</text>
</comment>
<organism evidence="3">
    <name type="scientific">Cladocopium goreaui</name>
    <dbReference type="NCBI Taxonomy" id="2562237"/>
    <lineage>
        <taxon>Eukaryota</taxon>
        <taxon>Sar</taxon>
        <taxon>Alveolata</taxon>
        <taxon>Dinophyceae</taxon>
        <taxon>Suessiales</taxon>
        <taxon>Symbiodiniaceae</taxon>
        <taxon>Cladocopium</taxon>
    </lineage>
</organism>
<keyword evidence="5" id="KW-1185">Reference proteome</keyword>
<dbReference type="InterPro" id="IPR011990">
    <property type="entry name" value="TPR-like_helical_dom_sf"/>
</dbReference>
<dbReference type="PROSITE" id="PS51375">
    <property type="entry name" value="PPR"/>
    <property type="match status" value="1"/>
</dbReference>
<dbReference type="EMBL" id="CAMXCT020001735">
    <property type="protein sequence ID" value="CAL1146007.1"/>
    <property type="molecule type" value="Genomic_DNA"/>
</dbReference>
<evidence type="ECO:0000313" key="3">
    <source>
        <dbReference type="EMBL" id="CAI3992632.1"/>
    </source>
</evidence>
<keyword evidence="1" id="KW-0677">Repeat</keyword>
<evidence type="ECO:0000256" key="2">
    <source>
        <dbReference type="PROSITE-ProRule" id="PRU00708"/>
    </source>
</evidence>
<evidence type="ECO:0000313" key="5">
    <source>
        <dbReference type="Proteomes" id="UP001152797"/>
    </source>
</evidence>
<evidence type="ECO:0000256" key="1">
    <source>
        <dbReference type="ARBA" id="ARBA00022737"/>
    </source>
</evidence>
<dbReference type="Pfam" id="PF01535">
    <property type="entry name" value="PPR"/>
    <property type="match status" value="1"/>
</dbReference>
<protein>
    <submittedName>
        <fullName evidence="4">Pentacotripeptide-repeat region of PRORP domain-containing protein</fullName>
    </submittedName>
</protein>
<dbReference type="OrthoDB" id="185373at2759"/>
<dbReference type="PANTHER" id="PTHR47936">
    <property type="entry name" value="PPR_LONG DOMAIN-CONTAINING PROTEIN"/>
    <property type="match status" value="1"/>
</dbReference>
<reference evidence="4 5" key="2">
    <citation type="submission" date="2024-05" db="EMBL/GenBank/DDBJ databases">
        <authorList>
            <person name="Chen Y."/>
            <person name="Shah S."/>
            <person name="Dougan E. K."/>
            <person name="Thang M."/>
            <person name="Chan C."/>
        </authorList>
    </citation>
    <scope>NUCLEOTIDE SEQUENCE [LARGE SCALE GENOMIC DNA]</scope>
</reference>
<reference evidence="3" key="1">
    <citation type="submission" date="2022-10" db="EMBL/GenBank/DDBJ databases">
        <authorList>
            <person name="Chen Y."/>
            <person name="Dougan E. K."/>
            <person name="Chan C."/>
            <person name="Rhodes N."/>
            <person name="Thang M."/>
        </authorList>
    </citation>
    <scope>NUCLEOTIDE SEQUENCE</scope>
</reference>
<accession>A0A9P1G063</accession>
<dbReference type="PANTHER" id="PTHR47936:SF1">
    <property type="entry name" value="PENTATRICOPEPTIDE REPEAT-CONTAINING PROTEIN GUN1, CHLOROPLASTIC"/>
    <property type="match status" value="1"/>
</dbReference>
<dbReference type="Gene3D" id="1.25.40.10">
    <property type="entry name" value="Tetratricopeptide repeat domain"/>
    <property type="match status" value="2"/>
</dbReference>
<feature type="repeat" description="PPR" evidence="2">
    <location>
        <begin position="97"/>
        <end position="131"/>
    </location>
</feature>
<dbReference type="InterPro" id="IPR002885">
    <property type="entry name" value="PPR_rpt"/>
</dbReference>
<gene>
    <name evidence="3" type="ORF">C1SCF055_LOCUS19447</name>
</gene>
<dbReference type="EMBL" id="CAMXCT010001735">
    <property type="protein sequence ID" value="CAI3992632.1"/>
    <property type="molecule type" value="Genomic_DNA"/>
</dbReference>
<sequence length="292" mass="32087">MSACEGESQWQAAFEIFRQQELLGLGSDEFTLSALMSCCEKASHWPRCFELLESFRWQHVKPSLVVHNVAISAFQRSQRWVEAIGQLEKIRGTAQPDAVTYSAVIAACGTFQRWQQALELFHEAPRNAVVLSATISACEQACHWQQALQLLADANHGSVRRDLVVCNAVISACASALQWPYALHLVCHYMAGDEADGFGKIVNGKTANCAMRALTCAIQWQRSLCLLDRMQDLQVEIDVILLSLVADACAAAAQWTYLVPALSRLGEASGTTKNVPRTPRTAGIMTIPSGYD</sequence>
<evidence type="ECO:0000313" key="4">
    <source>
        <dbReference type="EMBL" id="CAL4779944.1"/>
    </source>
</evidence>
<dbReference type="EMBL" id="CAMXCT030001735">
    <property type="protein sequence ID" value="CAL4779944.1"/>
    <property type="molecule type" value="Genomic_DNA"/>
</dbReference>
<dbReference type="AlphaFoldDB" id="A0A9P1G063"/>